<gene>
    <name evidence="1" type="ORF">K1T71_002842</name>
</gene>
<keyword evidence="2" id="KW-1185">Reference proteome</keyword>
<comment type="caution">
    <text evidence="1">The sequence shown here is derived from an EMBL/GenBank/DDBJ whole genome shotgun (WGS) entry which is preliminary data.</text>
</comment>
<evidence type="ECO:0000313" key="1">
    <source>
        <dbReference type="EMBL" id="KAJ0182120.1"/>
    </source>
</evidence>
<evidence type="ECO:0000313" key="2">
    <source>
        <dbReference type="Proteomes" id="UP000824533"/>
    </source>
</evidence>
<organism evidence="1 2">
    <name type="scientific">Dendrolimus kikuchii</name>
    <dbReference type="NCBI Taxonomy" id="765133"/>
    <lineage>
        <taxon>Eukaryota</taxon>
        <taxon>Metazoa</taxon>
        <taxon>Ecdysozoa</taxon>
        <taxon>Arthropoda</taxon>
        <taxon>Hexapoda</taxon>
        <taxon>Insecta</taxon>
        <taxon>Pterygota</taxon>
        <taxon>Neoptera</taxon>
        <taxon>Endopterygota</taxon>
        <taxon>Lepidoptera</taxon>
        <taxon>Glossata</taxon>
        <taxon>Ditrysia</taxon>
        <taxon>Bombycoidea</taxon>
        <taxon>Lasiocampidae</taxon>
        <taxon>Dendrolimus</taxon>
    </lineage>
</organism>
<protein>
    <submittedName>
        <fullName evidence="1">Uncharacterized protein</fullName>
    </submittedName>
</protein>
<accession>A0ACC1DE70</accession>
<dbReference type="Proteomes" id="UP000824533">
    <property type="component" value="Linkage Group LG04"/>
</dbReference>
<sequence>MEVFLYNSTVCRLCGEENDNGTLLYSREENNEDLSEVINAYLPIKVSDDGQLPRTICPGCTIQLEATVEFLNLIINGQKVIREIHQREKEYKKSLINKPDEQQIITENIVYEVNTSTGVYKVEHPIALQVGGLDRPKRKRGRPPKKQKTPEELAQETSLKEQIEKTDIKDDKDEEINGKRRRKTPYRFKEVVQGKELERIFKEEGVTDAEDSDQDIKIVEDAAPKVPVSKEPEVIGHMENSGELVFVVKGKGRGRPKGRMRPTHEKCAICGKEFFSVGRYMSHVAQHGPVTYQCKACSQLFTTLINFKEHQTQTGHEGQNVLPSQKENEPKGKSSPTKDNEPKVEAPLDIKCKTSNNSITPDELPKLDQQPIGDVKHIKNEDDKLKSAKEEPNSDDNKPEENGGVIQVTLSPEKSVDATETNEKAPIKLKCPLCDKLFSSKQSRSMHLKATHNGERPYACAECGAKFAYPRSLALHAISHRKHRGAKGYACDLCGKVLNHPSSVVYHKQAEHAGTRFVCNTCGKCFRHKQLLRKHQLVHSQLRPFTCKTCNSTFKTKANLLNHQLLHSGVKKFSCELCKHKFAHKTSLTLHMRWHTGQKPYSCQICGKSFSQKGNLSEHERIHTGEKPFECEHCLRRFTTSSQHRLHLRRHSADKPYACPNCPKRFTTHSSWSAHMRREAGALPQRCGVCARAFADKWTLQKHARLHTGERPFKCPHCPRLFADNSNLNKHKKQVHKQVSLLASANQAHSQISQQGEVSPELVQQVLQQVVQTPKTVVKTVNNRILPQMVANPIAISPKPVPKVEEQPEERVIYVTYDVDDEDSPAYHILDPEEATNVEESRLVTTCALYSGESLLVPRQELVLQHQEEEEEILQEDPDDIPHHIVVETTPQHIPVTDEEGNPLQFTMQDGTKLAITSVDGKSLQVVTQDGQTIPIEINGFSEEDNSTKYIVSSLCM</sequence>
<name>A0ACC1DE70_9NEOP</name>
<proteinExistence type="predicted"/>
<dbReference type="EMBL" id="CM034390">
    <property type="protein sequence ID" value="KAJ0182120.1"/>
    <property type="molecule type" value="Genomic_DNA"/>
</dbReference>
<reference evidence="1 2" key="1">
    <citation type="journal article" date="2021" name="Front. Genet.">
        <title>Chromosome-Level Genome Assembly Reveals Significant Gene Expansion in the Toll and IMD Signaling Pathways of Dendrolimus kikuchii.</title>
        <authorList>
            <person name="Zhou J."/>
            <person name="Wu P."/>
            <person name="Xiong Z."/>
            <person name="Liu N."/>
            <person name="Zhao N."/>
            <person name="Ji M."/>
            <person name="Qiu Y."/>
            <person name="Yang B."/>
        </authorList>
    </citation>
    <scope>NUCLEOTIDE SEQUENCE [LARGE SCALE GENOMIC DNA]</scope>
    <source>
        <strain evidence="1">Ann1</strain>
    </source>
</reference>